<dbReference type="SFLD" id="SFLDG01135">
    <property type="entry name" value="C1.5.6:_HAD__Beta-PGM__Phospha"/>
    <property type="match status" value="1"/>
</dbReference>
<protein>
    <submittedName>
        <fullName evidence="1">YjjG family noncanonical pyrimidine nucleotidase</fullName>
    </submittedName>
</protein>
<dbReference type="Pfam" id="PF13419">
    <property type="entry name" value="HAD_2"/>
    <property type="match status" value="1"/>
</dbReference>
<dbReference type="Proteomes" id="UP001211894">
    <property type="component" value="Unassembled WGS sequence"/>
</dbReference>
<accession>A0ABT4X810</accession>
<dbReference type="NCBIfam" id="TIGR02254">
    <property type="entry name" value="YjjG_YfnB"/>
    <property type="match status" value="1"/>
</dbReference>
<dbReference type="NCBIfam" id="TIGR01549">
    <property type="entry name" value="HAD-SF-IA-v1"/>
    <property type="match status" value="1"/>
</dbReference>
<dbReference type="RefSeq" id="WP_271342158.1">
    <property type="nucleotide sequence ID" value="NZ_JAQKAB010000015.1"/>
</dbReference>
<dbReference type="SFLD" id="SFLDG01129">
    <property type="entry name" value="C1.5:_HAD__Beta-PGM__Phosphata"/>
    <property type="match status" value="1"/>
</dbReference>
<dbReference type="InterPro" id="IPR036412">
    <property type="entry name" value="HAD-like_sf"/>
</dbReference>
<dbReference type="PANTHER" id="PTHR47478:SF1">
    <property type="entry name" value="PYRIMIDINE 5'-NUCLEOTIDASE YJJG"/>
    <property type="match status" value="1"/>
</dbReference>
<dbReference type="SFLD" id="SFLDS00003">
    <property type="entry name" value="Haloacid_Dehalogenase"/>
    <property type="match status" value="1"/>
</dbReference>
<name>A0ABT4X810_9BACI</name>
<sequence>MRQYRTLFFDVDQTLLDFSAAEDSALHMLFGQQNIPFTKEIESDYKKVNHRLWRAFEDGEMDRDEVVNTRFSLLFKKYGIDVDGVLLEKQYQSFLEKGHQLIDGAFHLIENLKDQYDLYIVTNGISKTQYKRLHDSGLYPMFKDIFVSEDTGYQKPMKEYFDYVFARVPHFRKDQSLIIGDSLTADIKGGQLAGVDTCWMNPSLKPHHIDIVPTYQIQKLAELYQILDRKADAS</sequence>
<dbReference type="InterPro" id="IPR041492">
    <property type="entry name" value="HAD_2"/>
</dbReference>
<dbReference type="PANTHER" id="PTHR47478">
    <property type="match status" value="1"/>
</dbReference>
<evidence type="ECO:0000313" key="1">
    <source>
        <dbReference type="EMBL" id="MDA7028345.1"/>
    </source>
</evidence>
<dbReference type="CDD" id="cd04305">
    <property type="entry name" value="HAD_Neu5Ac-Pase_like"/>
    <property type="match status" value="1"/>
</dbReference>
<dbReference type="InterPro" id="IPR011951">
    <property type="entry name" value="HAD-SF_hydro_IA_YjjG/PynA"/>
</dbReference>
<dbReference type="InterPro" id="IPR023214">
    <property type="entry name" value="HAD_sf"/>
</dbReference>
<dbReference type="Gene3D" id="1.10.150.240">
    <property type="entry name" value="Putative phosphatase, domain 2"/>
    <property type="match status" value="1"/>
</dbReference>
<evidence type="ECO:0000313" key="2">
    <source>
        <dbReference type="Proteomes" id="UP001211894"/>
    </source>
</evidence>
<reference evidence="1 2" key="1">
    <citation type="submission" date="2023-01" db="EMBL/GenBank/DDBJ databases">
        <title>Bacillus changyiensis sp. nov., isolated from a coastal deposit.</title>
        <authorList>
            <person name="Xiao G."/>
            <person name="Lai Q."/>
            <person name="Hu Z."/>
            <person name="Shao Z."/>
        </authorList>
    </citation>
    <scope>NUCLEOTIDE SEQUENCE [LARGE SCALE GENOMIC DNA]</scope>
    <source>
        <strain evidence="1 2">CLL-7-23</strain>
    </source>
</reference>
<dbReference type="InterPro" id="IPR023198">
    <property type="entry name" value="PGP-like_dom2"/>
</dbReference>
<gene>
    <name evidence="1" type="ORF">PJ311_17530</name>
</gene>
<dbReference type="SUPFAM" id="SSF56784">
    <property type="entry name" value="HAD-like"/>
    <property type="match status" value="1"/>
</dbReference>
<organism evidence="1 2">
    <name type="scientific">Bacillus changyiensis</name>
    <dbReference type="NCBI Taxonomy" id="3004103"/>
    <lineage>
        <taxon>Bacteria</taxon>
        <taxon>Bacillati</taxon>
        <taxon>Bacillota</taxon>
        <taxon>Bacilli</taxon>
        <taxon>Bacillales</taxon>
        <taxon>Bacillaceae</taxon>
        <taxon>Bacillus</taxon>
    </lineage>
</organism>
<dbReference type="InterPro" id="IPR052550">
    <property type="entry name" value="Pyrimidine_5'-ntase_YjjG"/>
</dbReference>
<proteinExistence type="predicted"/>
<dbReference type="InterPro" id="IPR006439">
    <property type="entry name" value="HAD-SF_hydro_IA"/>
</dbReference>
<comment type="caution">
    <text evidence="1">The sequence shown here is derived from an EMBL/GenBank/DDBJ whole genome shotgun (WGS) entry which is preliminary data.</text>
</comment>
<dbReference type="EMBL" id="JAQKAB010000015">
    <property type="protein sequence ID" value="MDA7028345.1"/>
    <property type="molecule type" value="Genomic_DNA"/>
</dbReference>
<keyword evidence="2" id="KW-1185">Reference proteome</keyword>
<dbReference type="Gene3D" id="3.40.50.1000">
    <property type="entry name" value="HAD superfamily/HAD-like"/>
    <property type="match status" value="1"/>
</dbReference>